<gene>
    <name evidence="2" type="ORF">GSONMT00060998001</name>
</gene>
<dbReference type="Proteomes" id="UP000193380">
    <property type="component" value="Unassembled WGS sequence"/>
</dbReference>
<comment type="cofactor">
    <cofactor evidence="1">
        <name>Fe(2+)</name>
        <dbReference type="ChEBI" id="CHEBI:29033"/>
    </cofactor>
</comment>
<evidence type="ECO:0000313" key="2">
    <source>
        <dbReference type="EMBL" id="CDQ94985.1"/>
    </source>
</evidence>
<dbReference type="EMBL" id="FR919305">
    <property type="protein sequence ID" value="CDQ94985.1"/>
    <property type="molecule type" value="Genomic_DNA"/>
</dbReference>
<dbReference type="PANTHER" id="PTHR21052:SF0">
    <property type="entry name" value="ALPHA-KETOGLUTARATE-DEPENDENT DIOXYGENASE ALKB HOMOLOG 7, MITOCHONDRIAL"/>
    <property type="match status" value="1"/>
</dbReference>
<dbReference type="STRING" id="8022.A0A060Z108"/>
<sequence>MHPSRDQARYKFTHEILKDDESLFSGQRVPRHRRISVICRNLPV</sequence>
<dbReference type="GO" id="GO:0005759">
    <property type="term" value="C:mitochondrial matrix"/>
    <property type="evidence" value="ECO:0007669"/>
    <property type="project" value="TreeGrafter"/>
</dbReference>
<protein>
    <submittedName>
        <fullName evidence="2">Uncharacterized protein</fullName>
    </submittedName>
</protein>
<dbReference type="Gene3D" id="2.60.120.590">
    <property type="entry name" value="Alpha-ketoglutarate-dependent dioxygenase AlkB-like"/>
    <property type="match status" value="1"/>
</dbReference>
<reference evidence="2" key="1">
    <citation type="journal article" date="2014" name="Nat. Commun.">
        <title>The rainbow trout genome provides novel insights into evolution after whole-genome duplication in vertebrates.</title>
        <authorList>
            <person name="Berthelot C."/>
            <person name="Brunet F."/>
            <person name="Chalopin D."/>
            <person name="Juanchich A."/>
            <person name="Bernard M."/>
            <person name="Noel B."/>
            <person name="Bento P."/>
            <person name="Da Silva C."/>
            <person name="Labadie K."/>
            <person name="Alberti A."/>
            <person name="Aury J.M."/>
            <person name="Louis A."/>
            <person name="Dehais P."/>
            <person name="Bardou P."/>
            <person name="Montfort J."/>
            <person name="Klopp C."/>
            <person name="Cabau C."/>
            <person name="Gaspin C."/>
            <person name="Thorgaard G.H."/>
            <person name="Boussaha M."/>
            <person name="Quillet E."/>
            <person name="Guyomard R."/>
            <person name="Galiana D."/>
            <person name="Bobe J."/>
            <person name="Volff J.N."/>
            <person name="Genet C."/>
            <person name="Wincker P."/>
            <person name="Jaillon O."/>
            <person name="Roest Crollius H."/>
            <person name="Guiguen Y."/>
        </authorList>
    </citation>
    <scope>NUCLEOTIDE SEQUENCE [LARGE SCALE GENOMIC DNA]</scope>
</reference>
<proteinExistence type="predicted"/>
<name>A0A060Z108_ONCMY</name>
<dbReference type="GO" id="GO:0006974">
    <property type="term" value="P:DNA damage response"/>
    <property type="evidence" value="ECO:0007669"/>
    <property type="project" value="InterPro"/>
</dbReference>
<dbReference type="PANTHER" id="PTHR21052">
    <property type="entry name" value="SPERMATOGENESIS ASSOCIATED 11-RELATED"/>
    <property type="match status" value="1"/>
</dbReference>
<reference evidence="2" key="2">
    <citation type="submission" date="2014-03" db="EMBL/GenBank/DDBJ databases">
        <authorList>
            <person name="Genoscope - CEA"/>
        </authorList>
    </citation>
    <scope>NUCLEOTIDE SEQUENCE</scope>
</reference>
<organism evidence="2 3">
    <name type="scientific">Oncorhynchus mykiss</name>
    <name type="common">Rainbow trout</name>
    <name type="synonym">Salmo gairdneri</name>
    <dbReference type="NCBI Taxonomy" id="8022"/>
    <lineage>
        <taxon>Eukaryota</taxon>
        <taxon>Metazoa</taxon>
        <taxon>Chordata</taxon>
        <taxon>Craniata</taxon>
        <taxon>Vertebrata</taxon>
        <taxon>Euteleostomi</taxon>
        <taxon>Actinopterygii</taxon>
        <taxon>Neopterygii</taxon>
        <taxon>Teleostei</taxon>
        <taxon>Protacanthopterygii</taxon>
        <taxon>Salmoniformes</taxon>
        <taxon>Salmonidae</taxon>
        <taxon>Salmoninae</taxon>
        <taxon>Oncorhynchus</taxon>
    </lineage>
</organism>
<dbReference type="GO" id="GO:0006631">
    <property type="term" value="P:fatty acid metabolic process"/>
    <property type="evidence" value="ECO:0007669"/>
    <property type="project" value="TreeGrafter"/>
</dbReference>
<dbReference type="PaxDb" id="8022-A0A060Z108"/>
<accession>A0A060Z108</accession>
<evidence type="ECO:0000256" key="1">
    <source>
        <dbReference type="ARBA" id="ARBA00001954"/>
    </source>
</evidence>
<evidence type="ECO:0000313" key="3">
    <source>
        <dbReference type="Proteomes" id="UP000193380"/>
    </source>
</evidence>
<dbReference type="InterPro" id="IPR037151">
    <property type="entry name" value="AlkB-like_sf"/>
</dbReference>
<dbReference type="InterPro" id="IPR032870">
    <property type="entry name" value="ALKBH7-like"/>
</dbReference>
<dbReference type="AlphaFoldDB" id="A0A060Z108"/>